<keyword evidence="2" id="KW-0479">Metal-binding</keyword>
<gene>
    <name evidence="8" type="ORF">HOLleu_17894</name>
</gene>
<dbReference type="InterPro" id="IPR044862">
    <property type="entry name" value="Pro_4_hyd_alph_FE2OG_OXY"/>
</dbReference>
<dbReference type="EMBL" id="JAIZAY010000008">
    <property type="protein sequence ID" value="KAJ8037147.1"/>
    <property type="molecule type" value="Genomic_DNA"/>
</dbReference>
<dbReference type="GO" id="GO:0016705">
    <property type="term" value="F:oxidoreductase activity, acting on paired donors, with incorporation or reduction of molecular oxygen"/>
    <property type="evidence" value="ECO:0007669"/>
    <property type="project" value="InterPro"/>
</dbReference>
<evidence type="ECO:0000256" key="2">
    <source>
        <dbReference type="ARBA" id="ARBA00022723"/>
    </source>
</evidence>
<dbReference type="InterPro" id="IPR005123">
    <property type="entry name" value="Oxoglu/Fe-dep_dioxygenase_dom"/>
</dbReference>
<keyword evidence="5" id="KW-0408">Iron</keyword>
<evidence type="ECO:0000256" key="1">
    <source>
        <dbReference type="ARBA" id="ARBA00001961"/>
    </source>
</evidence>
<dbReference type="PROSITE" id="PS51471">
    <property type="entry name" value="FE2OG_OXY"/>
    <property type="match status" value="1"/>
</dbReference>
<comment type="caution">
    <text evidence="8">The sequence shown here is derived from an EMBL/GenBank/DDBJ whole genome shotgun (WGS) entry which is preliminary data.</text>
</comment>
<dbReference type="PANTHER" id="PTHR14650:SF1">
    <property type="entry name" value="2-OXOGLUTARATE AND IRON-DEPENDENT OXYGENASE DOMAIN-CONTAINING PROTEIN 3"/>
    <property type="match status" value="1"/>
</dbReference>
<name>A0A9Q1C2F9_HOLLE</name>
<dbReference type="GO" id="GO:0016020">
    <property type="term" value="C:membrane"/>
    <property type="evidence" value="ECO:0007669"/>
    <property type="project" value="TreeGrafter"/>
</dbReference>
<dbReference type="PANTHER" id="PTHR14650">
    <property type="entry name" value="PROLYL HYDROXYLASE-RELATED"/>
    <property type="match status" value="1"/>
</dbReference>
<dbReference type="SMART" id="SM00702">
    <property type="entry name" value="P4Hc"/>
    <property type="match status" value="1"/>
</dbReference>
<feature type="region of interest" description="Disordered" evidence="6">
    <location>
        <begin position="1"/>
        <end position="36"/>
    </location>
</feature>
<keyword evidence="3" id="KW-0223">Dioxygenase</keyword>
<sequence>MPAERRKKGDKSKKQPQGDTTTPAEPATEVPPTGFRWGPTLRHSVMRMMVIGGLIYTLQFIYNKDLPTLAPQDEEIKLRVFDRNCSDDYKEDRKQFQECAPHHCGRGVMDKLISQKEAETLLNVAKSGLAYGGSNGGASILDLHTGALSKGSSFINIYKLLEEKGVSNVFTESDFKIYKSVADKIRYAIASQFRVPHNKLYLTSPTFFSKMTNKPAKTIHDEYWHLHVDKETYKSFDYTSLLYLTNYKEDFEGGRFVFVDSNGNKTIEPRFGRVSFFTSGSENSHYVEKVTDGTRYALTVSFTCDISKAIKPPTLKTR</sequence>
<dbReference type="Gene3D" id="2.60.120.620">
    <property type="entry name" value="q2cbj1_9rhob like domain"/>
    <property type="match status" value="1"/>
</dbReference>
<evidence type="ECO:0000313" key="8">
    <source>
        <dbReference type="EMBL" id="KAJ8037147.1"/>
    </source>
</evidence>
<keyword evidence="9" id="KW-1185">Reference proteome</keyword>
<dbReference type="InterPro" id="IPR039210">
    <property type="entry name" value="OGFOD3"/>
</dbReference>
<proteinExistence type="predicted"/>
<evidence type="ECO:0000256" key="3">
    <source>
        <dbReference type="ARBA" id="ARBA00022964"/>
    </source>
</evidence>
<comment type="cofactor">
    <cofactor evidence="1">
        <name>L-ascorbate</name>
        <dbReference type="ChEBI" id="CHEBI:38290"/>
    </cofactor>
</comment>
<keyword evidence="4" id="KW-0560">Oxidoreductase</keyword>
<dbReference type="GO" id="GO:0005506">
    <property type="term" value="F:iron ion binding"/>
    <property type="evidence" value="ECO:0007669"/>
    <property type="project" value="InterPro"/>
</dbReference>
<feature type="compositionally biased region" description="Low complexity" evidence="6">
    <location>
        <begin position="20"/>
        <end position="33"/>
    </location>
</feature>
<organism evidence="8 9">
    <name type="scientific">Holothuria leucospilota</name>
    <name type="common">Black long sea cucumber</name>
    <name type="synonym">Mertensiothuria leucospilota</name>
    <dbReference type="NCBI Taxonomy" id="206669"/>
    <lineage>
        <taxon>Eukaryota</taxon>
        <taxon>Metazoa</taxon>
        <taxon>Echinodermata</taxon>
        <taxon>Eleutherozoa</taxon>
        <taxon>Echinozoa</taxon>
        <taxon>Holothuroidea</taxon>
        <taxon>Aspidochirotacea</taxon>
        <taxon>Aspidochirotida</taxon>
        <taxon>Holothuriidae</taxon>
        <taxon>Holothuria</taxon>
    </lineage>
</organism>
<dbReference type="GO" id="GO:0031418">
    <property type="term" value="F:L-ascorbic acid binding"/>
    <property type="evidence" value="ECO:0007669"/>
    <property type="project" value="InterPro"/>
</dbReference>
<dbReference type="InterPro" id="IPR006620">
    <property type="entry name" value="Pro_4_hyd_alph"/>
</dbReference>
<dbReference type="Proteomes" id="UP001152320">
    <property type="component" value="Chromosome 8"/>
</dbReference>
<dbReference type="AlphaFoldDB" id="A0A9Q1C2F9"/>
<evidence type="ECO:0000313" key="9">
    <source>
        <dbReference type="Proteomes" id="UP001152320"/>
    </source>
</evidence>
<reference evidence="8" key="1">
    <citation type="submission" date="2021-10" db="EMBL/GenBank/DDBJ databases">
        <title>Tropical sea cucumber genome reveals ecological adaptation and Cuvierian tubules defense mechanism.</title>
        <authorList>
            <person name="Chen T."/>
        </authorList>
    </citation>
    <scope>NUCLEOTIDE SEQUENCE</scope>
    <source>
        <strain evidence="8">Nanhai2018</strain>
        <tissue evidence="8">Muscle</tissue>
    </source>
</reference>
<feature type="domain" description="Fe2OG dioxygenase" evidence="7">
    <location>
        <begin position="206"/>
        <end position="305"/>
    </location>
</feature>
<evidence type="ECO:0000259" key="7">
    <source>
        <dbReference type="PROSITE" id="PS51471"/>
    </source>
</evidence>
<dbReference type="OrthoDB" id="427071at2759"/>
<dbReference type="GO" id="GO:0051213">
    <property type="term" value="F:dioxygenase activity"/>
    <property type="evidence" value="ECO:0007669"/>
    <property type="project" value="UniProtKB-KW"/>
</dbReference>
<accession>A0A9Q1C2F9</accession>
<dbReference type="Pfam" id="PF13640">
    <property type="entry name" value="2OG-FeII_Oxy_3"/>
    <property type="match status" value="1"/>
</dbReference>
<evidence type="ECO:0000256" key="6">
    <source>
        <dbReference type="SAM" id="MobiDB-lite"/>
    </source>
</evidence>
<evidence type="ECO:0000256" key="5">
    <source>
        <dbReference type="ARBA" id="ARBA00023004"/>
    </source>
</evidence>
<feature type="compositionally biased region" description="Basic residues" evidence="6">
    <location>
        <begin position="1"/>
        <end position="11"/>
    </location>
</feature>
<evidence type="ECO:0000256" key="4">
    <source>
        <dbReference type="ARBA" id="ARBA00023002"/>
    </source>
</evidence>
<protein>
    <submittedName>
        <fullName evidence="8">2-oxoglutarate and iron-dependent oxygenase domain-containing protein 3</fullName>
    </submittedName>
</protein>